<dbReference type="InterPro" id="IPR027417">
    <property type="entry name" value="P-loop_NTPase"/>
</dbReference>
<feature type="region of interest" description="Disordered" evidence="1">
    <location>
        <begin position="88"/>
        <end position="121"/>
    </location>
</feature>
<protein>
    <recommendedName>
        <fullName evidence="2">HTH cro/C1-type domain-containing protein</fullName>
    </recommendedName>
</protein>
<dbReference type="PANTHER" id="PTHR47691:SF3">
    <property type="entry name" value="HTH-TYPE TRANSCRIPTIONAL REGULATOR RV0890C-RELATED"/>
    <property type="match status" value="1"/>
</dbReference>
<evidence type="ECO:0000256" key="1">
    <source>
        <dbReference type="SAM" id="MobiDB-lite"/>
    </source>
</evidence>
<dbReference type="InterPro" id="IPR011990">
    <property type="entry name" value="TPR-like_helical_dom_sf"/>
</dbReference>
<dbReference type="Gene3D" id="1.25.40.10">
    <property type="entry name" value="Tetratricopeptide repeat domain"/>
    <property type="match status" value="1"/>
</dbReference>
<dbReference type="InterPro" id="IPR010982">
    <property type="entry name" value="Lambda_DNA-bd_dom_sf"/>
</dbReference>
<evidence type="ECO:0000259" key="2">
    <source>
        <dbReference type="PROSITE" id="PS50943"/>
    </source>
</evidence>
<name>A0A6J4I7B6_9CHLR</name>
<accession>A0A6J4I7B6</accession>
<dbReference type="CDD" id="cd00093">
    <property type="entry name" value="HTH_XRE"/>
    <property type="match status" value="1"/>
</dbReference>
<dbReference type="PRINTS" id="PR00364">
    <property type="entry name" value="DISEASERSIST"/>
</dbReference>
<dbReference type="InterPro" id="IPR019734">
    <property type="entry name" value="TPR_rpt"/>
</dbReference>
<dbReference type="AlphaFoldDB" id="A0A6J4I7B6"/>
<dbReference type="PANTHER" id="PTHR47691">
    <property type="entry name" value="REGULATOR-RELATED"/>
    <property type="match status" value="1"/>
</dbReference>
<organism evidence="3">
    <name type="scientific">uncultured Chloroflexia bacterium</name>
    <dbReference type="NCBI Taxonomy" id="1672391"/>
    <lineage>
        <taxon>Bacteria</taxon>
        <taxon>Bacillati</taxon>
        <taxon>Chloroflexota</taxon>
        <taxon>Chloroflexia</taxon>
        <taxon>environmental samples</taxon>
    </lineage>
</organism>
<feature type="domain" description="HTH cro/C1-type" evidence="2">
    <location>
        <begin position="20"/>
        <end position="63"/>
    </location>
</feature>
<dbReference type="SMART" id="SM00530">
    <property type="entry name" value="HTH_XRE"/>
    <property type="match status" value="1"/>
</dbReference>
<dbReference type="GO" id="GO:0003677">
    <property type="term" value="F:DNA binding"/>
    <property type="evidence" value="ECO:0007669"/>
    <property type="project" value="InterPro"/>
</dbReference>
<dbReference type="InterPro" id="IPR001387">
    <property type="entry name" value="Cro/C1-type_HTH"/>
</dbReference>
<dbReference type="Gene3D" id="3.40.50.300">
    <property type="entry name" value="P-loop containing nucleotide triphosphate hydrolases"/>
    <property type="match status" value="1"/>
</dbReference>
<dbReference type="PROSITE" id="PS50293">
    <property type="entry name" value="TPR_REGION"/>
    <property type="match status" value="1"/>
</dbReference>
<gene>
    <name evidence="3" type="ORF">AVDCRST_MAG93-1386</name>
</gene>
<dbReference type="SMART" id="SM00028">
    <property type="entry name" value="TPR"/>
    <property type="match status" value="4"/>
</dbReference>
<evidence type="ECO:0000313" key="3">
    <source>
        <dbReference type="EMBL" id="CAA9242268.1"/>
    </source>
</evidence>
<proteinExistence type="predicted"/>
<dbReference type="SUPFAM" id="SSF47413">
    <property type="entry name" value="lambda repressor-like DNA-binding domains"/>
    <property type="match status" value="1"/>
</dbReference>
<dbReference type="SUPFAM" id="SSF52540">
    <property type="entry name" value="P-loop containing nucleoside triphosphate hydrolases"/>
    <property type="match status" value="1"/>
</dbReference>
<reference evidence="3" key="1">
    <citation type="submission" date="2020-02" db="EMBL/GenBank/DDBJ databases">
        <authorList>
            <person name="Meier V. D."/>
        </authorList>
    </citation>
    <scope>NUCLEOTIDE SEQUENCE</scope>
    <source>
        <strain evidence="3">AVDCRST_MAG93</strain>
    </source>
</reference>
<feature type="non-terminal residue" evidence="3">
    <location>
        <position position="794"/>
    </location>
</feature>
<sequence>MSGRATLASPASFTTFGDYLKFLRRRAQLSQREVAIAVGYSEMQISRLERNQQRPDLHMVMALFVPALDLDDEPDLVERLLELAAAARGEKAHPHESNTSAVQPALPAQNRSSDSDVLSDGKDVPSTLTQLIAPIVRPLPAPATRLVGRSTEVATLCAYLEDTGVRLLTLVGPPGIGKTRLSLQVADEMAHAFRDGSAFVALGSLTDPALVPSAIARALGIHETSGQPVIDGLKSVLADLNLLLVLDNFEQVLDAGILVGELLEAARGLKVLVTSRIPLHLYGEHEYMVPPLALPDLDHLPHAEADRVAALMEAEAVRLFVDRARAVNREFAITATNAATVAMICHRVDGLPLAIELAAARSKMLTPQALFLRLSNRLNELAGGARNLPARQQSLRGAIDWSYHMLEPHEQALFRQLAVCAGSWTLEAAEAVIGDQMPALADGWTILNGIHSLLDKSLVKPATPMLQVAGPTMVSDTPRFMMLETIREYAAEQLLARDEADNSRRRHAAYFHRMAESADQVLKGPDQTAWVARLSADHDNLRAALQWTLGGSLSDQGHDVERGVRLATALAHFWYLHGYWDEGRAWLERALAATDSAIDTMPRGQALLGAARLAFGQSDYVEARALYEASEQIFRALGDDLASSDALRGLARVAVNDGSYDQAWMLFDAALHLCRDHGSSWHIAQALNGLGEVLCMQGRGKEAARWIEEALAHNRLTGDHSAIADSLMFAASVAREEGDVAKARGLCEEALSIFRQLGYQVGMAWALRTLGMVAQHEGDYERAGQDFSESLRLR</sequence>
<dbReference type="Pfam" id="PF13424">
    <property type="entry name" value="TPR_12"/>
    <property type="match status" value="1"/>
</dbReference>
<dbReference type="Pfam" id="PF13560">
    <property type="entry name" value="HTH_31"/>
    <property type="match status" value="1"/>
</dbReference>
<dbReference type="Gene3D" id="1.10.260.40">
    <property type="entry name" value="lambda repressor-like DNA-binding domains"/>
    <property type="match status" value="1"/>
</dbReference>
<dbReference type="Pfam" id="PF13401">
    <property type="entry name" value="AAA_22"/>
    <property type="match status" value="1"/>
</dbReference>
<dbReference type="EMBL" id="CADCTR010000469">
    <property type="protein sequence ID" value="CAA9242268.1"/>
    <property type="molecule type" value="Genomic_DNA"/>
</dbReference>
<dbReference type="SUPFAM" id="SSF48452">
    <property type="entry name" value="TPR-like"/>
    <property type="match status" value="2"/>
</dbReference>
<dbReference type="GO" id="GO:0016887">
    <property type="term" value="F:ATP hydrolysis activity"/>
    <property type="evidence" value="ECO:0007669"/>
    <property type="project" value="InterPro"/>
</dbReference>
<dbReference type="InterPro" id="IPR049945">
    <property type="entry name" value="AAA_22"/>
</dbReference>
<dbReference type="PROSITE" id="PS50943">
    <property type="entry name" value="HTH_CROC1"/>
    <property type="match status" value="1"/>
</dbReference>